<reference evidence="2 3" key="1">
    <citation type="journal article" date="2016" name="Front. Microbiol.">
        <title>Single-Cell (Meta-)Genomics of a Dimorphic Candidatus Thiomargarita nelsonii Reveals Genomic Plasticity.</title>
        <authorList>
            <person name="Flood B.E."/>
            <person name="Fliss P."/>
            <person name="Jones D.S."/>
            <person name="Dick G.J."/>
            <person name="Jain S."/>
            <person name="Kaster A.K."/>
            <person name="Winkel M."/>
            <person name="Mussmann M."/>
            <person name="Bailey J."/>
        </authorList>
    </citation>
    <scope>NUCLEOTIDE SEQUENCE [LARGE SCALE GENOMIC DNA]</scope>
    <source>
        <strain evidence="2">Hydrate Ridge</strain>
    </source>
</reference>
<sequence>MLISPLEYHHNLIRAVPADLKRSIKAKPIAWKAERRAACRQLTEIMEQNKRFSFLRLGDMDLGYLLAYQNHQGNLESGETGGTLVSGTLSFGTPGIGTQDIGRMWRAFEQADYVDFHEMYWFNAMLLPKLKLQRKVGGYANNGERSSQIILTWMEYEFSRFISGKRILIAGAEAAILNNLLQNAKYRTIAQGYWPENVFLKCHQVRNNGENLVRDLDLIKKELSEDIEKNRIDTLFLSLGGGAKILCYELACELGIRAIDFGGCLRALTYSGSDGNRACRSTHNPFLFRVPFSIYMDALEKAFPNMPAHVILAKAHTQLLLELQKKESGWTYTSDSMLRENYEPSSQNMSAFKTSRACYNKKYRSLLKKNKECKIQRHSFLEWCAEKKLLPGFHYYLLYRKLRNLRNYLKNLIVN</sequence>
<evidence type="ECO:0000313" key="2">
    <source>
        <dbReference type="EMBL" id="TGO03638.1"/>
    </source>
</evidence>
<organism evidence="2 3">
    <name type="scientific">Candidatus Thiomargarita nelsonii</name>
    <dbReference type="NCBI Taxonomy" id="1003181"/>
    <lineage>
        <taxon>Bacteria</taxon>
        <taxon>Pseudomonadati</taxon>
        <taxon>Pseudomonadota</taxon>
        <taxon>Gammaproteobacteria</taxon>
        <taxon>Thiotrichales</taxon>
        <taxon>Thiotrichaceae</taxon>
        <taxon>Thiomargarita</taxon>
    </lineage>
</organism>
<comment type="caution">
    <text evidence="2">The sequence shown here is derived from an EMBL/GenBank/DDBJ whole genome shotgun (WGS) entry which is preliminary data.</text>
</comment>
<keyword evidence="3" id="KW-1185">Reference proteome</keyword>
<proteinExistence type="predicted"/>
<evidence type="ECO:0000313" key="3">
    <source>
        <dbReference type="Proteomes" id="UP000030428"/>
    </source>
</evidence>
<accession>A0A4E0QT19</accession>
<name>A0A4E0QT19_9GAMM</name>
<dbReference type="Pfam" id="PF22882">
    <property type="entry name" value="GT-D-like"/>
    <property type="match status" value="1"/>
</dbReference>
<dbReference type="EMBL" id="JSZA02000007">
    <property type="protein sequence ID" value="TGO03638.1"/>
    <property type="molecule type" value="Genomic_DNA"/>
</dbReference>
<protein>
    <recommendedName>
        <fullName evidence="1">GT-D fold-like domain-containing protein</fullName>
    </recommendedName>
</protein>
<dbReference type="InterPro" id="IPR055171">
    <property type="entry name" value="GT-D-like"/>
</dbReference>
<gene>
    <name evidence="2" type="ORF">PN36_02590</name>
</gene>
<feature type="domain" description="GT-D fold-like" evidence="1">
    <location>
        <begin position="39"/>
        <end position="265"/>
    </location>
</feature>
<dbReference type="AlphaFoldDB" id="A0A4E0QT19"/>
<dbReference type="Proteomes" id="UP000030428">
    <property type="component" value="Unassembled WGS sequence"/>
</dbReference>
<evidence type="ECO:0000259" key="1">
    <source>
        <dbReference type="Pfam" id="PF22882"/>
    </source>
</evidence>